<evidence type="ECO:0000313" key="1">
    <source>
        <dbReference type="EMBL" id="MBF4161977.1"/>
    </source>
</evidence>
<protein>
    <submittedName>
        <fullName evidence="1">Uncharacterized protein</fullName>
    </submittedName>
</protein>
<reference evidence="1" key="1">
    <citation type="submission" date="2020-11" db="EMBL/GenBank/DDBJ databases">
        <title>Nocardioides sp. CBS4Y-1, whole genome shotgun sequence.</title>
        <authorList>
            <person name="Tuo L."/>
        </authorList>
    </citation>
    <scope>NUCLEOTIDE SEQUENCE</scope>
    <source>
        <strain evidence="1">CBS4Y-1</strain>
    </source>
</reference>
<proteinExistence type="predicted"/>
<name>A0A930Y7F4_9ACTN</name>
<accession>A0A930Y7F4</accession>
<dbReference type="AlphaFoldDB" id="A0A930Y7F4"/>
<sequence length="50" mass="5604">MPSCSKISRVLPCYRQDNLFGSTAFATRFPEFEVTTYREGVGRILEDGAS</sequence>
<dbReference type="RefSeq" id="WP_194503216.1">
    <property type="nucleotide sequence ID" value="NZ_JADIVZ010000003.1"/>
</dbReference>
<organism evidence="1 2">
    <name type="scientific">Nocardioides acrostichi</name>
    <dbReference type="NCBI Taxonomy" id="2784339"/>
    <lineage>
        <taxon>Bacteria</taxon>
        <taxon>Bacillati</taxon>
        <taxon>Actinomycetota</taxon>
        <taxon>Actinomycetes</taxon>
        <taxon>Propionibacteriales</taxon>
        <taxon>Nocardioidaceae</taxon>
        <taxon>Nocardioides</taxon>
    </lineage>
</organism>
<comment type="caution">
    <text evidence="1">The sequence shown here is derived from an EMBL/GenBank/DDBJ whole genome shotgun (WGS) entry which is preliminary data.</text>
</comment>
<keyword evidence="2" id="KW-1185">Reference proteome</keyword>
<evidence type="ECO:0000313" key="2">
    <source>
        <dbReference type="Proteomes" id="UP000656804"/>
    </source>
</evidence>
<dbReference type="Proteomes" id="UP000656804">
    <property type="component" value="Unassembled WGS sequence"/>
</dbReference>
<gene>
    <name evidence="1" type="ORF">ISG29_09765</name>
</gene>
<dbReference type="EMBL" id="JADIVZ010000003">
    <property type="protein sequence ID" value="MBF4161977.1"/>
    <property type="molecule type" value="Genomic_DNA"/>
</dbReference>